<dbReference type="SMART" id="SM00418">
    <property type="entry name" value="HTH_ARSR"/>
    <property type="match status" value="1"/>
</dbReference>
<dbReference type="InterPro" id="IPR036388">
    <property type="entry name" value="WH-like_DNA-bd_sf"/>
</dbReference>
<keyword evidence="6" id="KW-1185">Reference proteome</keyword>
<evidence type="ECO:0000259" key="4">
    <source>
        <dbReference type="PROSITE" id="PS50987"/>
    </source>
</evidence>
<dbReference type="InterPro" id="IPR001845">
    <property type="entry name" value="HTH_ArsR_DNA-bd_dom"/>
</dbReference>
<dbReference type="Gene3D" id="1.10.10.10">
    <property type="entry name" value="Winged helix-like DNA-binding domain superfamily/Winged helix DNA-binding domain"/>
    <property type="match status" value="1"/>
</dbReference>
<organism evidence="5 6">
    <name type="scientific">Streptomyces chiangmaiensis</name>
    <dbReference type="NCBI Taxonomy" id="766497"/>
    <lineage>
        <taxon>Bacteria</taxon>
        <taxon>Bacillati</taxon>
        <taxon>Actinomycetota</taxon>
        <taxon>Actinomycetes</taxon>
        <taxon>Kitasatosporales</taxon>
        <taxon>Streptomycetaceae</taxon>
        <taxon>Streptomyces</taxon>
    </lineage>
</organism>
<dbReference type="SUPFAM" id="SSF46785">
    <property type="entry name" value="Winged helix' DNA-binding domain"/>
    <property type="match status" value="1"/>
</dbReference>
<dbReference type="InterPro" id="IPR051081">
    <property type="entry name" value="HTH_MetalResp_TranReg"/>
</dbReference>
<dbReference type="RefSeq" id="WP_329507265.1">
    <property type="nucleotide sequence ID" value="NZ_BAAAYZ010000053.1"/>
</dbReference>
<dbReference type="EMBL" id="JAYWVC010000030">
    <property type="protein sequence ID" value="MED7822833.1"/>
    <property type="molecule type" value="Genomic_DNA"/>
</dbReference>
<evidence type="ECO:0000256" key="3">
    <source>
        <dbReference type="ARBA" id="ARBA00023163"/>
    </source>
</evidence>
<proteinExistence type="predicted"/>
<dbReference type="InterPro" id="IPR011991">
    <property type="entry name" value="ArsR-like_HTH"/>
</dbReference>
<evidence type="ECO:0000256" key="2">
    <source>
        <dbReference type="ARBA" id="ARBA00023125"/>
    </source>
</evidence>
<keyword evidence="2" id="KW-0238">DNA-binding</keyword>
<protein>
    <submittedName>
        <fullName evidence="5">Metalloregulator ArsR/SmtB family transcription factor</fullName>
    </submittedName>
</protein>
<dbReference type="InterPro" id="IPR036390">
    <property type="entry name" value="WH_DNA-bd_sf"/>
</dbReference>
<dbReference type="PANTHER" id="PTHR33154:SF33">
    <property type="entry name" value="TRANSCRIPTIONAL REPRESSOR SDPR"/>
    <property type="match status" value="1"/>
</dbReference>
<evidence type="ECO:0000313" key="6">
    <source>
        <dbReference type="Proteomes" id="UP001333996"/>
    </source>
</evidence>
<keyword evidence="1" id="KW-0805">Transcription regulation</keyword>
<dbReference type="PANTHER" id="PTHR33154">
    <property type="entry name" value="TRANSCRIPTIONAL REGULATOR, ARSR FAMILY"/>
    <property type="match status" value="1"/>
</dbReference>
<evidence type="ECO:0000256" key="1">
    <source>
        <dbReference type="ARBA" id="ARBA00023015"/>
    </source>
</evidence>
<sequence length="109" mass="12234">MDAVRAVAEPRRREILRLVWDAELSAGEIAERFDVTFGAVSQHLKVLRDSGLVTLRREGKKRFYRADHEALGPLADYLRSMWSAKLDTLAELAEAAEQEGRDHSEGASP</sequence>
<dbReference type="PROSITE" id="PS50987">
    <property type="entry name" value="HTH_ARSR_2"/>
    <property type="match status" value="1"/>
</dbReference>
<gene>
    <name evidence="5" type="ORF">VXC91_12785</name>
</gene>
<dbReference type="CDD" id="cd00090">
    <property type="entry name" value="HTH_ARSR"/>
    <property type="match status" value="1"/>
</dbReference>
<comment type="caution">
    <text evidence="5">The sequence shown here is derived from an EMBL/GenBank/DDBJ whole genome shotgun (WGS) entry which is preliminary data.</text>
</comment>
<feature type="domain" description="HTH arsR-type" evidence="4">
    <location>
        <begin position="1"/>
        <end position="93"/>
    </location>
</feature>
<dbReference type="PRINTS" id="PR00778">
    <property type="entry name" value="HTHARSR"/>
</dbReference>
<dbReference type="NCBIfam" id="NF033788">
    <property type="entry name" value="HTH_metalloreg"/>
    <property type="match status" value="1"/>
</dbReference>
<reference evidence="5" key="1">
    <citation type="submission" date="2024-01" db="EMBL/GenBank/DDBJ databases">
        <title>First draft genome sequence data of TA4-1, the type strain of Gram-positive actinobacterium Streptomyces chiangmaiensis.</title>
        <authorList>
            <person name="Yasawong M."/>
            <person name="Nantapong N."/>
        </authorList>
    </citation>
    <scope>NUCLEOTIDE SEQUENCE</scope>
    <source>
        <strain evidence="5">TA4-1</strain>
    </source>
</reference>
<name>A0ABU7FG57_9ACTN</name>
<accession>A0ABU7FG57</accession>
<dbReference type="Proteomes" id="UP001333996">
    <property type="component" value="Unassembled WGS sequence"/>
</dbReference>
<keyword evidence="3" id="KW-0804">Transcription</keyword>
<dbReference type="Pfam" id="PF01022">
    <property type="entry name" value="HTH_5"/>
    <property type="match status" value="1"/>
</dbReference>
<evidence type="ECO:0000313" key="5">
    <source>
        <dbReference type="EMBL" id="MED7822833.1"/>
    </source>
</evidence>